<organism evidence="1 2">
    <name type="scientific">Solimonas fluminis</name>
    <dbReference type="NCBI Taxonomy" id="2086571"/>
    <lineage>
        <taxon>Bacteria</taxon>
        <taxon>Pseudomonadati</taxon>
        <taxon>Pseudomonadota</taxon>
        <taxon>Gammaproteobacteria</taxon>
        <taxon>Nevskiales</taxon>
        <taxon>Nevskiaceae</taxon>
        <taxon>Solimonas</taxon>
    </lineage>
</organism>
<keyword evidence="2" id="KW-1185">Reference proteome</keyword>
<protein>
    <recommendedName>
        <fullName evidence="3">DUF2786 domain-containing protein</fullName>
    </recommendedName>
</protein>
<reference evidence="1 2" key="1">
    <citation type="submission" date="2018-02" db="EMBL/GenBank/DDBJ databases">
        <title>Genome sequencing of Solimonas sp. HR-BB.</title>
        <authorList>
            <person name="Lee Y."/>
            <person name="Jeon C.O."/>
        </authorList>
    </citation>
    <scope>NUCLEOTIDE SEQUENCE [LARGE SCALE GENOMIC DNA]</scope>
    <source>
        <strain evidence="1 2">HR-BB</strain>
    </source>
</reference>
<evidence type="ECO:0000313" key="2">
    <source>
        <dbReference type="Proteomes" id="UP000238220"/>
    </source>
</evidence>
<dbReference type="Proteomes" id="UP000238220">
    <property type="component" value="Unassembled WGS sequence"/>
</dbReference>
<dbReference type="AlphaFoldDB" id="A0A2S5TKG4"/>
<sequence length="187" mass="20760">MSDDAIKARLRKYLELSRRGEGGERENAEKFLRRLLTENGLRLEDLDDELTAKVEARFVVNPGIEERIVTNVICCVLAVTTFRHGIAKCRGKNAGKVAWLVQMTPGQRLEAELMLGALMPAFQKKLEQLATAFIATNKLYAPSGPGDESKGDSEFDPITEMEARQIAAMMHTMTRTVIPRGAIGRQA</sequence>
<accession>A0A2S5TKG4</accession>
<name>A0A2S5TKG4_9GAMM</name>
<dbReference type="EMBL" id="PSNW01000001">
    <property type="protein sequence ID" value="PPE75453.1"/>
    <property type="molecule type" value="Genomic_DNA"/>
</dbReference>
<evidence type="ECO:0000313" key="1">
    <source>
        <dbReference type="EMBL" id="PPE75453.1"/>
    </source>
</evidence>
<evidence type="ECO:0008006" key="3">
    <source>
        <dbReference type="Google" id="ProtNLM"/>
    </source>
</evidence>
<gene>
    <name evidence="1" type="ORF">C3942_00730</name>
</gene>
<proteinExistence type="predicted"/>
<dbReference type="RefSeq" id="WP_104228419.1">
    <property type="nucleotide sequence ID" value="NZ_PSNW01000001.1"/>
</dbReference>
<comment type="caution">
    <text evidence="1">The sequence shown here is derived from an EMBL/GenBank/DDBJ whole genome shotgun (WGS) entry which is preliminary data.</text>
</comment>